<keyword evidence="3" id="KW-0808">Transferase</keyword>
<proteinExistence type="inferred from homology"/>
<protein>
    <recommendedName>
        <fullName evidence="4">Glycosyltransferase 2-like domain-containing protein</fullName>
    </recommendedName>
</protein>
<evidence type="ECO:0000313" key="6">
    <source>
        <dbReference type="Proteomes" id="UP000178121"/>
    </source>
</evidence>
<dbReference type="FunFam" id="3.90.550.10:FF:000122">
    <property type="entry name" value="Dolichol-phosphate mannosyltransferase subunit 1"/>
    <property type="match status" value="1"/>
</dbReference>
<dbReference type="Proteomes" id="UP000178121">
    <property type="component" value="Unassembled WGS sequence"/>
</dbReference>
<dbReference type="InterPro" id="IPR029044">
    <property type="entry name" value="Nucleotide-diphossugar_trans"/>
</dbReference>
<evidence type="ECO:0000256" key="1">
    <source>
        <dbReference type="ARBA" id="ARBA00006739"/>
    </source>
</evidence>
<dbReference type="InterPro" id="IPR001173">
    <property type="entry name" value="Glyco_trans_2-like"/>
</dbReference>
<dbReference type="SUPFAM" id="SSF53448">
    <property type="entry name" value="Nucleotide-diphospho-sugar transferases"/>
    <property type="match status" value="1"/>
</dbReference>
<accession>A0A1G2M931</accession>
<dbReference type="GO" id="GO:0009247">
    <property type="term" value="P:glycolipid biosynthetic process"/>
    <property type="evidence" value="ECO:0007669"/>
    <property type="project" value="TreeGrafter"/>
</dbReference>
<dbReference type="PANTHER" id="PTHR43398">
    <property type="entry name" value="DOLICHOL-PHOSPHATE MANNOSYLTRANSFERASE SUBUNIT 1"/>
    <property type="match status" value="1"/>
</dbReference>
<dbReference type="GO" id="GO:0016020">
    <property type="term" value="C:membrane"/>
    <property type="evidence" value="ECO:0007669"/>
    <property type="project" value="GOC"/>
</dbReference>
<keyword evidence="2" id="KW-0328">Glycosyltransferase</keyword>
<feature type="domain" description="Glycosyltransferase 2-like" evidence="4">
    <location>
        <begin position="10"/>
        <end position="172"/>
    </location>
</feature>
<comment type="caution">
    <text evidence="5">The sequence shown here is derived from an EMBL/GenBank/DDBJ whole genome shotgun (WGS) entry which is preliminary data.</text>
</comment>
<evidence type="ECO:0000259" key="4">
    <source>
        <dbReference type="Pfam" id="PF00535"/>
    </source>
</evidence>
<evidence type="ECO:0000256" key="2">
    <source>
        <dbReference type="ARBA" id="ARBA00022676"/>
    </source>
</evidence>
<sequence length="235" mass="26273">MNDGERGAIVVIPTYNEKENVENLIPAIFSLVPEIHVLVVDDNSPDGTAEAIQKLKKTYSGLRLLSRRRKEGLGKAYVQGFEEALKDPQISTLIMMDADLSHDPKHLKEMLALRSEYDLVIGSRYIPGGATIGWELWRRLLSRFANLYARTIIGAPFKDCTTGYNAISAKILSTVNFDTINLSGYAFIIHLKYLLYKAGARVREIPIVFKNRTAGTSKMSLNIISEGVLAPWKML</sequence>
<dbReference type="InterPro" id="IPR039528">
    <property type="entry name" value="DPM1-like"/>
</dbReference>
<dbReference type="AlphaFoldDB" id="A0A1G2M931"/>
<dbReference type="GO" id="GO:0004582">
    <property type="term" value="F:dolichyl-phosphate beta-D-mannosyltransferase activity"/>
    <property type="evidence" value="ECO:0007669"/>
    <property type="project" value="InterPro"/>
</dbReference>
<reference evidence="5 6" key="1">
    <citation type="journal article" date="2016" name="Nat. Commun.">
        <title>Thousands of microbial genomes shed light on interconnected biogeochemical processes in an aquifer system.</title>
        <authorList>
            <person name="Anantharaman K."/>
            <person name="Brown C.T."/>
            <person name="Hug L.A."/>
            <person name="Sharon I."/>
            <person name="Castelle C.J."/>
            <person name="Probst A.J."/>
            <person name="Thomas B.C."/>
            <person name="Singh A."/>
            <person name="Wilkins M.J."/>
            <person name="Karaoz U."/>
            <person name="Brodie E.L."/>
            <person name="Williams K.H."/>
            <person name="Hubbard S.S."/>
            <person name="Banfield J.F."/>
        </authorList>
    </citation>
    <scope>NUCLEOTIDE SEQUENCE [LARGE SCALE GENOMIC DNA]</scope>
</reference>
<dbReference type="Pfam" id="PF00535">
    <property type="entry name" value="Glycos_transf_2"/>
    <property type="match status" value="1"/>
</dbReference>
<dbReference type="PANTHER" id="PTHR43398:SF1">
    <property type="entry name" value="DOLICHOL-PHOSPHATE MANNOSYLTRANSFERASE SUBUNIT 1"/>
    <property type="match status" value="1"/>
</dbReference>
<evidence type="ECO:0000256" key="3">
    <source>
        <dbReference type="ARBA" id="ARBA00022679"/>
    </source>
</evidence>
<gene>
    <name evidence="5" type="ORF">A2849_01110</name>
</gene>
<dbReference type="CDD" id="cd06442">
    <property type="entry name" value="DPM1_like"/>
    <property type="match status" value="1"/>
</dbReference>
<evidence type="ECO:0000313" key="5">
    <source>
        <dbReference type="EMBL" id="OHA20358.1"/>
    </source>
</evidence>
<organism evidence="5 6">
    <name type="scientific">Candidatus Taylorbacteria bacterium RIFCSPHIGHO2_01_FULL_51_15</name>
    <dbReference type="NCBI Taxonomy" id="1802304"/>
    <lineage>
        <taxon>Bacteria</taxon>
        <taxon>Candidatus Tayloriibacteriota</taxon>
    </lineage>
</organism>
<comment type="similarity">
    <text evidence="1">Belongs to the glycosyltransferase 2 family.</text>
</comment>
<name>A0A1G2M931_9BACT</name>
<dbReference type="Gene3D" id="3.90.550.10">
    <property type="entry name" value="Spore Coat Polysaccharide Biosynthesis Protein SpsA, Chain A"/>
    <property type="match status" value="1"/>
</dbReference>
<dbReference type="EMBL" id="MHRI01000030">
    <property type="protein sequence ID" value="OHA20358.1"/>
    <property type="molecule type" value="Genomic_DNA"/>
</dbReference>